<evidence type="ECO:0000313" key="3">
    <source>
        <dbReference type="EMBL" id="CAE2261146.1"/>
    </source>
</evidence>
<feature type="region of interest" description="Disordered" evidence="1">
    <location>
        <begin position="1"/>
        <end position="58"/>
    </location>
</feature>
<dbReference type="PANTHER" id="PTHR13318">
    <property type="entry name" value="PARTNER OF PAIRED, ISOFORM B-RELATED"/>
    <property type="match status" value="1"/>
</dbReference>
<dbReference type="InterPro" id="IPR006553">
    <property type="entry name" value="Leu-rich_rpt_Cys-con_subtyp"/>
</dbReference>
<dbReference type="InterPro" id="IPR032675">
    <property type="entry name" value="LRR_dom_sf"/>
</dbReference>
<organism evidence="3">
    <name type="scientific">Odontella aurita</name>
    <dbReference type="NCBI Taxonomy" id="265563"/>
    <lineage>
        <taxon>Eukaryota</taxon>
        <taxon>Sar</taxon>
        <taxon>Stramenopiles</taxon>
        <taxon>Ochrophyta</taxon>
        <taxon>Bacillariophyta</taxon>
        <taxon>Mediophyceae</taxon>
        <taxon>Biddulphiophycidae</taxon>
        <taxon>Eupodiscales</taxon>
        <taxon>Odontellaceae</taxon>
        <taxon>Odontella</taxon>
    </lineage>
</organism>
<protein>
    <recommendedName>
        <fullName evidence="2">F-box/LRR-repeat protein 15-like leucin rich repeat domain-containing protein</fullName>
    </recommendedName>
</protein>
<dbReference type="EMBL" id="HBKQ01038865">
    <property type="protein sequence ID" value="CAE2261146.1"/>
    <property type="molecule type" value="Transcribed_RNA"/>
</dbReference>
<proteinExistence type="predicted"/>
<sequence>MSGEELRSKGQGLSGADRFDQMDSPESPNKSLKLDHSSDITARSNTAASNLSPATASLSEKRNDVIDLEATQRVGRSRKRYRRDLIIRIVSATYGPSYGRRLLNGRFVHAEADRVPYTRDILPILRVLLEAKVCNGSSADDTDTIDMDDFSLSSSGSTESVSCFSDNEYKSHVRILAERNEMRKVAVSIMDGKSMNALFGDPCPGTTKCLRISYLFYDDDTMNGSSSNKKSGVKICRSSFQEHERVILKKEVTFYQKDDRISCTCEGKTNNKTVSSLADKSEPKTWSLEPATSETILPVVLPFLDVRQRALCQLVCKCWRFVVRKHGVAQTVDFNDGNVTRCYLRGILAHSYSSLQSLFLNDFNGLSPDDLHPAIPHMQKLRALDISRCHQLDDTTLLLLSKHVAGTLEVLYMKGVCRATDEGLTALCKTCLELRVLELSNIPITDQSGVAIGENLSKLRALYMRDNFQLTNKSIDVITERCTKLSQLTLWGCTRMKHIKIGVSADVLGSARSKQGGCKNLVLLNLWGCHSLADDVAASMTTLKTMRTLVVSECHRLTDSFVVNLSQAVPQLQHLHLRYVRRITDVSLNAIADHMQSLSCLDVSFCTKLTAPSLGTLLQRHKVLSELRLYSCYQLDVTIPRGHGERDQVDGGAGRALFEAVMANDESCLNVLDLRGCTGRYRTGQERDDDETFRRGMASLGFEQKIAFFFVRRARWNAQVRKRLVQELYAESIGN</sequence>
<dbReference type="SUPFAM" id="SSF52047">
    <property type="entry name" value="RNI-like"/>
    <property type="match status" value="1"/>
</dbReference>
<reference evidence="3" key="1">
    <citation type="submission" date="2021-01" db="EMBL/GenBank/DDBJ databases">
        <authorList>
            <person name="Corre E."/>
            <person name="Pelletier E."/>
            <person name="Niang G."/>
            <person name="Scheremetjew M."/>
            <person name="Finn R."/>
            <person name="Kale V."/>
            <person name="Holt S."/>
            <person name="Cochrane G."/>
            <person name="Meng A."/>
            <person name="Brown T."/>
            <person name="Cohen L."/>
        </authorList>
    </citation>
    <scope>NUCLEOTIDE SEQUENCE</scope>
    <source>
        <strain evidence="3">Isolate 1302-5</strain>
    </source>
</reference>
<feature type="domain" description="F-box/LRR-repeat protein 15-like leucin rich repeat" evidence="2">
    <location>
        <begin position="515"/>
        <end position="635"/>
    </location>
</feature>
<dbReference type="InterPro" id="IPR057207">
    <property type="entry name" value="FBXL15_LRR"/>
</dbReference>
<evidence type="ECO:0000259" key="2">
    <source>
        <dbReference type="Pfam" id="PF25372"/>
    </source>
</evidence>
<dbReference type="PANTHER" id="PTHR13318:SF105">
    <property type="entry name" value="F-BOX_LRR-REPEAT PROTEIN 3"/>
    <property type="match status" value="1"/>
</dbReference>
<dbReference type="Gene3D" id="3.80.10.10">
    <property type="entry name" value="Ribonuclease Inhibitor"/>
    <property type="match status" value="2"/>
</dbReference>
<dbReference type="AlphaFoldDB" id="A0A7S4N302"/>
<feature type="compositionally biased region" description="Polar residues" evidence="1">
    <location>
        <begin position="39"/>
        <end position="58"/>
    </location>
</feature>
<dbReference type="GO" id="GO:0031146">
    <property type="term" value="P:SCF-dependent proteasomal ubiquitin-dependent protein catabolic process"/>
    <property type="evidence" value="ECO:0007669"/>
    <property type="project" value="TreeGrafter"/>
</dbReference>
<name>A0A7S4N302_9STRA</name>
<dbReference type="SMART" id="SM00367">
    <property type="entry name" value="LRR_CC"/>
    <property type="match status" value="6"/>
</dbReference>
<dbReference type="GO" id="GO:0019005">
    <property type="term" value="C:SCF ubiquitin ligase complex"/>
    <property type="evidence" value="ECO:0007669"/>
    <property type="project" value="TreeGrafter"/>
</dbReference>
<accession>A0A7S4N302</accession>
<dbReference type="Pfam" id="PF25372">
    <property type="entry name" value="DUF7885"/>
    <property type="match status" value="1"/>
</dbReference>
<gene>
    <name evidence="3" type="ORF">OAUR00152_LOCUS26902</name>
</gene>
<evidence type="ECO:0000256" key="1">
    <source>
        <dbReference type="SAM" id="MobiDB-lite"/>
    </source>
</evidence>